<evidence type="ECO:0000313" key="8">
    <source>
        <dbReference type="Proteomes" id="UP000799429"/>
    </source>
</evidence>
<dbReference type="SMART" id="SM01110">
    <property type="entry name" value="Cutinase"/>
    <property type="match status" value="1"/>
</dbReference>
<keyword evidence="1 5" id="KW-0732">Signal</keyword>
<dbReference type="InterPro" id="IPR029058">
    <property type="entry name" value="AB_hydrolase_fold"/>
</dbReference>
<evidence type="ECO:0000259" key="6">
    <source>
        <dbReference type="PROSITE" id="PS51164"/>
    </source>
</evidence>
<dbReference type="Pfam" id="PF01083">
    <property type="entry name" value="Cutinase"/>
    <property type="match status" value="1"/>
</dbReference>
<sequence length="300" mass="30353">MLRKAATLVFVTHALAATVESDKRADCPNIHVFGARETTAPAGYGTAGTVVNLILQAFPGATSEAITYPACGGQSQCGGVSYANSVIQGTTAVATAVNNYNARCPDTQIVVVGYSQGGQIANNAFCGGGDTNEGLTSTAANTINAAAANMVKAVIEMGSPRFINGLAYNVGTCTTKGFAPRPAGFVCPGGAKVQSYCDAADPYCCTGNDANTHQGYGNKYGQAALTFVKGKLNQSGSTPVTPDTSTTASPPPATNPTPPAGGEGTVQKWGQCGGSGWTGPTTCAAGTTCTTQNEWYSQCL</sequence>
<gene>
    <name evidence="7" type="ORF">M501DRAFT_936924</name>
</gene>
<accession>A0A9P4S853</accession>
<dbReference type="Pfam" id="PF00734">
    <property type="entry name" value="CBM_1"/>
    <property type="match status" value="1"/>
</dbReference>
<comment type="caution">
    <text evidence="7">The sequence shown here is derived from an EMBL/GenBank/DDBJ whole genome shotgun (WGS) entry which is preliminary data.</text>
</comment>
<reference evidence="7" key="1">
    <citation type="journal article" date="2020" name="Stud. Mycol.">
        <title>101 Dothideomycetes genomes: a test case for predicting lifestyles and emergence of pathogens.</title>
        <authorList>
            <person name="Haridas S."/>
            <person name="Albert R."/>
            <person name="Binder M."/>
            <person name="Bloem J."/>
            <person name="Labutti K."/>
            <person name="Salamov A."/>
            <person name="Andreopoulos B."/>
            <person name="Baker S."/>
            <person name="Barry K."/>
            <person name="Bills G."/>
            <person name="Bluhm B."/>
            <person name="Cannon C."/>
            <person name="Castanera R."/>
            <person name="Culley D."/>
            <person name="Daum C."/>
            <person name="Ezra D."/>
            <person name="Gonzalez J."/>
            <person name="Henrissat B."/>
            <person name="Kuo A."/>
            <person name="Liang C."/>
            <person name="Lipzen A."/>
            <person name="Lutzoni F."/>
            <person name="Magnuson J."/>
            <person name="Mondo S."/>
            <person name="Nolan M."/>
            <person name="Ohm R."/>
            <person name="Pangilinan J."/>
            <person name="Park H.-J."/>
            <person name="Ramirez L."/>
            <person name="Alfaro M."/>
            <person name="Sun H."/>
            <person name="Tritt A."/>
            <person name="Yoshinaga Y."/>
            <person name="Zwiers L.-H."/>
            <person name="Turgeon B."/>
            <person name="Goodwin S."/>
            <person name="Spatafora J."/>
            <person name="Crous P."/>
            <person name="Grigoriev I."/>
        </authorList>
    </citation>
    <scope>NUCLEOTIDE SEQUENCE</scope>
    <source>
        <strain evidence="7">CBS 101060</strain>
    </source>
</reference>
<keyword evidence="2" id="KW-0378">Hydrolase</keyword>
<name>A0A9P4S853_9PEZI</name>
<dbReference type="GO" id="GO:0005975">
    <property type="term" value="P:carbohydrate metabolic process"/>
    <property type="evidence" value="ECO:0007669"/>
    <property type="project" value="InterPro"/>
</dbReference>
<evidence type="ECO:0000256" key="4">
    <source>
        <dbReference type="SAM" id="MobiDB-lite"/>
    </source>
</evidence>
<protein>
    <submittedName>
        <fullName evidence="7">Carbohydrate-binding module family 1 protein</fullName>
    </submittedName>
</protein>
<proteinExistence type="predicted"/>
<keyword evidence="3" id="KW-1015">Disulfide bond</keyword>
<evidence type="ECO:0000256" key="5">
    <source>
        <dbReference type="SAM" id="SignalP"/>
    </source>
</evidence>
<evidence type="ECO:0000256" key="3">
    <source>
        <dbReference type="ARBA" id="ARBA00023157"/>
    </source>
</evidence>
<dbReference type="GO" id="GO:0030248">
    <property type="term" value="F:cellulose binding"/>
    <property type="evidence" value="ECO:0007669"/>
    <property type="project" value="InterPro"/>
</dbReference>
<dbReference type="InterPro" id="IPR000675">
    <property type="entry name" value="Cutinase/axe"/>
</dbReference>
<dbReference type="SMART" id="SM00236">
    <property type="entry name" value="fCBD"/>
    <property type="match status" value="1"/>
</dbReference>
<dbReference type="Gene3D" id="3.40.50.1820">
    <property type="entry name" value="alpha/beta hydrolase"/>
    <property type="match status" value="1"/>
</dbReference>
<dbReference type="PANTHER" id="PTHR33630:SF13">
    <property type="entry name" value="ACETYLXYLAN ESTERASE"/>
    <property type="match status" value="1"/>
</dbReference>
<evidence type="ECO:0000256" key="2">
    <source>
        <dbReference type="ARBA" id="ARBA00022801"/>
    </source>
</evidence>
<dbReference type="PROSITE" id="PS51164">
    <property type="entry name" value="CBM1_2"/>
    <property type="match status" value="1"/>
</dbReference>
<dbReference type="EMBL" id="MU006098">
    <property type="protein sequence ID" value="KAF2837863.1"/>
    <property type="molecule type" value="Genomic_DNA"/>
</dbReference>
<feature type="compositionally biased region" description="Pro residues" evidence="4">
    <location>
        <begin position="249"/>
        <end position="259"/>
    </location>
</feature>
<evidence type="ECO:0000256" key="1">
    <source>
        <dbReference type="ARBA" id="ARBA00022729"/>
    </source>
</evidence>
<dbReference type="PROSITE" id="PS00562">
    <property type="entry name" value="CBM1_1"/>
    <property type="match status" value="1"/>
</dbReference>
<feature type="signal peptide" evidence="5">
    <location>
        <begin position="1"/>
        <end position="16"/>
    </location>
</feature>
<feature type="chain" id="PRO_5040229168" evidence="5">
    <location>
        <begin position="17"/>
        <end position="300"/>
    </location>
</feature>
<feature type="compositionally biased region" description="Low complexity" evidence="4">
    <location>
        <begin position="235"/>
        <end position="248"/>
    </location>
</feature>
<dbReference type="InterPro" id="IPR035971">
    <property type="entry name" value="CBD_sf"/>
</dbReference>
<dbReference type="GO" id="GO:0005576">
    <property type="term" value="C:extracellular region"/>
    <property type="evidence" value="ECO:0007669"/>
    <property type="project" value="InterPro"/>
</dbReference>
<keyword evidence="8" id="KW-1185">Reference proteome</keyword>
<feature type="domain" description="CBM1" evidence="6">
    <location>
        <begin position="264"/>
        <end position="300"/>
    </location>
</feature>
<dbReference type="AlphaFoldDB" id="A0A9P4S853"/>
<dbReference type="Proteomes" id="UP000799429">
    <property type="component" value="Unassembled WGS sequence"/>
</dbReference>
<organism evidence="7 8">
    <name type="scientific">Patellaria atrata CBS 101060</name>
    <dbReference type="NCBI Taxonomy" id="1346257"/>
    <lineage>
        <taxon>Eukaryota</taxon>
        <taxon>Fungi</taxon>
        <taxon>Dikarya</taxon>
        <taxon>Ascomycota</taxon>
        <taxon>Pezizomycotina</taxon>
        <taxon>Dothideomycetes</taxon>
        <taxon>Dothideomycetes incertae sedis</taxon>
        <taxon>Patellariales</taxon>
        <taxon>Patellariaceae</taxon>
        <taxon>Patellaria</taxon>
    </lineage>
</organism>
<dbReference type="SUPFAM" id="SSF53474">
    <property type="entry name" value="alpha/beta-Hydrolases"/>
    <property type="match status" value="1"/>
</dbReference>
<evidence type="ECO:0000313" key="7">
    <source>
        <dbReference type="EMBL" id="KAF2837863.1"/>
    </source>
</evidence>
<feature type="region of interest" description="Disordered" evidence="4">
    <location>
        <begin position="233"/>
        <end position="271"/>
    </location>
</feature>
<dbReference type="OrthoDB" id="2586582at2759"/>
<dbReference type="GO" id="GO:0052689">
    <property type="term" value="F:carboxylic ester hydrolase activity"/>
    <property type="evidence" value="ECO:0007669"/>
    <property type="project" value="UniProtKB-ARBA"/>
</dbReference>
<dbReference type="PANTHER" id="PTHR33630">
    <property type="entry name" value="CUTINASE RV1984C-RELATED-RELATED"/>
    <property type="match status" value="1"/>
</dbReference>
<dbReference type="InterPro" id="IPR000254">
    <property type="entry name" value="CBD"/>
</dbReference>
<dbReference type="SUPFAM" id="SSF57180">
    <property type="entry name" value="Cellulose-binding domain"/>
    <property type="match status" value="1"/>
</dbReference>